<gene>
    <name evidence="1" type="primary">WBGene00277620</name>
</gene>
<dbReference type="AlphaFoldDB" id="A0A2A6BDZ2"/>
<evidence type="ECO:0000313" key="1">
    <source>
        <dbReference type="EnsemblMetazoa" id="PPA39251.1"/>
    </source>
</evidence>
<reference evidence="2" key="1">
    <citation type="journal article" date="2008" name="Nat. Genet.">
        <title>The Pristionchus pacificus genome provides a unique perspective on nematode lifestyle and parasitism.</title>
        <authorList>
            <person name="Dieterich C."/>
            <person name="Clifton S.W."/>
            <person name="Schuster L.N."/>
            <person name="Chinwalla A."/>
            <person name="Delehaunty K."/>
            <person name="Dinkelacker I."/>
            <person name="Fulton L."/>
            <person name="Fulton R."/>
            <person name="Godfrey J."/>
            <person name="Minx P."/>
            <person name="Mitreva M."/>
            <person name="Roeseler W."/>
            <person name="Tian H."/>
            <person name="Witte H."/>
            <person name="Yang S.P."/>
            <person name="Wilson R.K."/>
            <person name="Sommer R.J."/>
        </authorList>
    </citation>
    <scope>NUCLEOTIDE SEQUENCE [LARGE SCALE GENOMIC DNA]</scope>
    <source>
        <strain evidence="2">PS312</strain>
    </source>
</reference>
<dbReference type="Proteomes" id="UP000005239">
    <property type="component" value="Unassembled WGS sequence"/>
</dbReference>
<sequence>MVQDSNWSLLYHICLYLHNSCSFLLRENKFRVSVLSNCRCDLSSNIRYESSLFLHSNSNSSPSLSLHRWSSSINGRIVSHFIRAKITILNGISHVLQVSWIITVVCNAPPYMACFLYRHQVVLLPRSSFKLPFFAKYAIVGVLYIYFIAHGPLFWYFLLTPDEISSYRKTHFPLWQSSISQSINCFNGNILYAVYVVIFTVSLCVIVLSSICYHIFSMLAHHSSMSNSVRKYNRTMTRMLLVQALVPCVFILLPIVMICVQVVINFETYVNPLLSVDIAGLHSLMHSLVMISTSKNYRTVLSNLVFRLLGRSGEFSISTGINTHDAHTVFLVKSKLSVLISPLRNVSTANF</sequence>
<dbReference type="SUPFAM" id="SSF81321">
    <property type="entry name" value="Family A G protein-coupled receptor-like"/>
    <property type="match status" value="1"/>
</dbReference>
<keyword evidence="2" id="KW-1185">Reference proteome</keyword>
<accession>A0A2A6BDZ2</accession>
<evidence type="ECO:0000313" key="2">
    <source>
        <dbReference type="Proteomes" id="UP000005239"/>
    </source>
</evidence>
<protein>
    <submittedName>
        <fullName evidence="1">G protein-coupled receptor</fullName>
    </submittedName>
</protein>
<proteinExistence type="predicted"/>
<dbReference type="PANTHER" id="PTHR45830">
    <property type="entry name" value="SERPENTINE RECEPTOR, CLASS I"/>
    <property type="match status" value="1"/>
</dbReference>
<dbReference type="InterPro" id="IPR019429">
    <property type="entry name" value="7TM_GPCR_serpentine_rcpt_Sri"/>
</dbReference>
<dbReference type="Pfam" id="PF10327">
    <property type="entry name" value="7TM_GPCR_Sri"/>
    <property type="match status" value="1"/>
</dbReference>
<dbReference type="PANTHER" id="PTHR45830:SF15">
    <property type="entry name" value="SERPENTINE RECEPTOR, CLASS I"/>
    <property type="match status" value="1"/>
</dbReference>
<dbReference type="EnsemblMetazoa" id="PPA39251.1">
    <property type="protein sequence ID" value="PPA39251.1"/>
    <property type="gene ID" value="WBGene00277620"/>
</dbReference>
<name>A0A2A6BDZ2_PRIPA</name>
<organism evidence="1 2">
    <name type="scientific">Pristionchus pacificus</name>
    <name type="common">Parasitic nematode worm</name>
    <dbReference type="NCBI Taxonomy" id="54126"/>
    <lineage>
        <taxon>Eukaryota</taxon>
        <taxon>Metazoa</taxon>
        <taxon>Ecdysozoa</taxon>
        <taxon>Nematoda</taxon>
        <taxon>Chromadorea</taxon>
        <taxon>Rhabditida</taxon>
        <taxon>Rhabditina</taxon>
        <taxon>Diplogasteromorpha</taxon>
        <taxon>Diplogasteroidea</taxon>
        <taxon>Neodiplogasteridae</taxon>
        <taxon>Pristionchus</taxon>
    </lineage>
</organism>
<accession>A0A8R1UUK2</accession>
<reference evidence="1" key="2">
    <citation type="submission" date="2022-06" db="UniProtKB">
        <authorList>
            <consortium name="EnsemblMetazoa"/>
        </authorList>
    </citation>
    <scope>IDENTIFICATION</scope>
    <source>
        <strain evidence="1">PS312</strain>
    </source>
</reference>